<evidence type="ECO:0000313" key="6">
    <source>
        <dbReference type="Proteomes" id="UP001168540"/>
    </source>
</evidence>
<feature type="domain" description="CBS" evidence="4">
    <location>
        <begin position="94"/>
        <end position="152"/>
    </location>
</feature>
<dbReference type="Gene3D" id="3.30.1340.30">
    <property type="match status" value="1"/>
</dbReference>
<proteinExistence type="predicted"/>
<organism evidence="5 6">
    <name type="scientific">Crenobacter oryzisoli</name>
    <dbReference type="NCBI Taxonomy" id="3056844"/>
    <lineage>
        <taxon>Bacteria</taxon>
        <taxon>Pseudomonadati</taxon>
        <taxon>Pseudomonadota</taxon>
        <taxon>Betaproteobacteria</taxon>
        <taxon>Neisseriales</taxon>
        <taxon>Neisseriaceae</taxon>
        <taxon>Crenobacter</taxon>
    </lineage>
</organism>
<dbReference type="EMBL" id="JAUEDK010000025">
    <property type="protein sequence ID" value="MDN0076023.1"/>
    <property type="molecule type" value="Genomic_DNA"/>
</dbReference>
<gene>
    <name evidence="5" type="ORF">QU481_14120</name>
</gene>
<dbReference type="InterPro" id="IPR000644">
    <property type="entry name" value="CBS_dom"/>
</dbReference>
<accession>A0ABT7XQE1</accession>
<sequence length="242" mass="26820">MNAADIMTRQVLIVRTDSSVETAARLMLEHHISGLPVVDENGALIGMLTEHDLLRRGETGTERQHPHWLEFLLGPGKLAAEYVQFHSRKVEQVMSKGVVSVTPSTPLTEVVELMEKRKFKRLPVLEDGRLVGIISRANLLQSLIASASANSVAVSDAEILQQLQAELARTDWAPRAMLDLRVTDGIVELHGTITDERQRTALRVAAENIRGVRQIRDYLLWADPFSGIVADMPDDDIKPPAP</sequence>
<dbReference type="Pfam" id="PF00571">
    <property type="entry name" value="CBS"/>
    <property type="match status" value="2"/>
</dbReference>
<dbReference type="InterPro" id="IPR051257">
    <property type="entry name" value="Diverse_CBS-Domain"/>
</dbReference>
<keyword evidence="1 2" id="KW-0129">CBS domain</keyword>
<protein>
    <submittedName>
        <fullName evidence="5">CBS domain-containing protein</fullName>
    </submittedName>
</protein>
<evidence type="ECO:0000256" key="2">
    <source>
        <dbReference type="PROSITE-ProRule" id="PRU00703"/>
    </source>
</evidence>
<dbReference type="InterPro" id="IPR017080">
    <property type="entry name" value="UCP036990_CBS_BON"/>
</dbReference>
<evidence type="ECO:0000259" key="3">
    <source>
        <dbReference type="PROSITE" id="PS50914"/>
    </source>
</evidence>
<name>A0ABT7XQE1_9NEIS</name>
<dbReference type="Pfam" id="PF04972">
    <property type="entry name" value="BON"/>
    <property type="match status" value="1"/>
</dbReference>
<dbReference type="SUPFAM" id="SSF54631">
    <property type="entry name" value="CBS-domain pair"/>
    <property type="match status" value="1"/>
</dbReference>
<evidence type="ECO:0000256" key="1">
    <source>
        <dbReference type="ARBA" id="ARBA00023122"/>
    </source>
</evidence>
<dbReference type="PANTHER" id="PTHR43080">
    <property type="entry name" value="CBS DOMAIN-CONTAINING PROTEIN CBSX3, MITOCHONDRIAL"/>
    <property type="match status" value="1"/>
</dbReference>
<feature type="domain" description="BON" evidence="3">
    <location>
        <begin position="155"/>
        <end position="223"/>
    </location>
</feature>
<reference evidence="5" key="1">
    <citation type="submission" date="2023-06" db="EMBL/GenBank/DDBJ databases">
        <authorList>
            <person name="Zhang S."/>
        </authorList>
    </citation>
    <scope>NUCLEOTIDE SEQUENCE</scope>
    <source>
        <strain evidence="5">SG2303</strain>
    </source>
</reference>
<dbReference type="CDD" id="cd04586">
    <property type="entry name" value="CBS_pair_BON_assoc"/>
    <property type="match status" value="1"/>
</dbReference>
<dbReference type="SMART" id="SM00116">
    <property type="entry name" value="CBS"/>
    <property type="match status" value="2"/>
</dbReference>
<comment type="caution">
    <text evidence="5">The sequence shown here is derived from an EMBL/GenBank/DDBJ whole genome shotgun (WGS) entry which is preliminary data.</text>
</comment>
<dbReference type="Gene3D" id="3.10.580.10">
    <property type="entry name" value="CBS-domain"/>
    <property type="match status" value="1"/>
</dbReference>
<dbReference type="InterPro" id="IPR007055">
    <property type="entry name" value="BON_dom"/>
</dbReference>
<dbReference type="RefSeq" id="WP_289830667.1">
    <property type="nucleotide sequence ID" value="NZ_JAUEDK010000025.1"/>
</dbReference>
<keyword evidence="6" id="KW-1185">Reference proteome</keyword>
<dbReference type="PROSITE" id="PS51371">
    <property type="entry name" value="CBS"/>
    <property type="match status" value="2"/>
</dbReference>
<dbReference type="PANTHER" id="PTHR43080:SF26">
    <property type="entry name" value="REGULATORY PROTEIN"/>
    <property type="match status" value="1"/>
</dbReference>
<dbReference type="PROSITE" id="PS50914">
    <property type="entry name" value="BON"/>
    <property type="match status" value="1"/>
</dbReference>
<dbReference type="InterPro" id="IPR046342">
    <property type="entry name" value="CBS_dom_sf"/>
</dbReference>
<feature type="domain" description="CBS" evidence="4">
    <location>
        <begin position="7"/>
        <end position="63"/>
    </location>
</feature>
<dbReference type="PIRSF" id="PIRSF036990">
    <property type="entry name" value="UCP036990_CBS_BON"/>
    <property type="match status" value="1"/>
</dbReference>
<evidence type="ECO:0000259" key="4">
    <source>
        <dbReference type="PROSITE" id="PS51371"/>
    </source>
</evidence>
<evidence type="ECO:0000313" key="5">
    <source>
        <dbReference type="EMBL" id="MDN0076023.1"/>
    </source>
</evidence>
<dbReference type="Proteomes" id="UP001168540">
    <property type="component" value="Unassembled WGS sequence"/>
</dbReference>